<evidence type="ECO:0000313" key="3">
    <source>
        <dbReference type="EMBL" id="KRR07683.1"/>
    </source>
</evidence>
<dbReference type="InterPro" id="IPR013430">
    <property type="entry name" value="Toxin_antidote_HigA"/>
</dbReference>
<evidence type="ECO:0000259" key="2">
    <source>
        <dbReference type="PROSITE" id="PS50943"/>
    </source>
</evidence>
<comment type="caution">
    <text evidence="3">The sequence shown here is derived from an EMBL/GenBank/DDBJ whole genome shotgun (WGS) entry which is preliminary data.</text>
</comment>
<dbReference type="AlphaFoldDB" id="A0A0R3LR21"/>
<evidence type="ECO:0000256" key="1">
    <source>
        <dbReference type="ARBA" id="ARBA00023125"/>
    </source>
</evidence>
<dbReference type="RefSeq" id="WP_057850887.1">
    <property type="nucleotide sequence ID" value="NZ_LLXX01000093.1"/>
</dbReference>
<dbReference type="Proteomes" id="UP000051913">
    <property type="component" value="Unassembled WGS sequence"/>
</dbReference>
<sequence>MARFGAAQKKAWSPDWAVHPGEHLAEHLASRGLSQAEFARLANMTPKLVSTILGGANPVTAETALKLERVLGMKADIWTGLQADWDLHQAKAAKEVEAEQAKATLARFPVKVLKERKILPATNEPARLFDGLLQFFGVGGIEAFDARLANMAVRHRQSKAHKTSPYHVAAWLLLGERQARAMDIPAYDEGKFAVAVREIRTLTVKDPEEFYPRMVELCRGAGVAMVLEKPIEKTCLYGSARWIEGNRAIIQMSLRMKTNDHFWWTFFHEAAHITLHKGRAFADDHGGEGDGFEDEADAWAEDILVGTERFAAFKATRPRSAKAIVTFAGELGIHPGIVVGMLQHHRVIDFKHFHHLKARYELKD</sequence>
<accession>A0A0R3LR21</accession>
<dbReference type="STRING" id="1518501.CQ10_41340"/>
<dbReference type="SUPFAM" id="SSF47413">
    <property type="entry name" value="lambda repressor-like DNA-binding domains"/>
    <property type="match status" value="1"/>
</dbReference>
<dbReference type="OrthoDB" id="9796786at2"/>
<feature type="domain" description="HTH cro/C1-type" evidence="2">
    <location>
        <begin position="24"/>
        <end position="78"/>
    </location>
</feature>
<dbReference type="CDD" id="cd00093">
    <property type="entry name" value="HTH_XRE"/>
    <property type="match status" value="1"/>
</dbReference>
<protein>
    <submittedName>
        <fullName evidence="3">DNA-binding protein</fullName>
    </submittedName>
</protein>
<dbReference type="EMBL" id="LLXX01000093">
    <property type="protein sequence ID" value="KRR07683.1"/>
    <property type="molecule type" value="Genomic_DNA"/>
</dbReference>
<dbReference type="SMART" id="SM00530">
    <property type="entry name" value="HTH_XRE"/>
    <property type="match status" value="1"/>
</dbReference>
<keyword evidence="1 3" id="KW-0238">DNA-binding</keyword>
<proteinExistence type="predicted"/>
<dbReference type="Gene3D" id="1.10.260.40">
    <property type="entry name" value="lambda repressor-like DNA-binding domains"/>
    <property type="match status" value="1"/>
</dbReference>
<dbReference type="PROSITE" id="PS50943">
    <property type="entry name" value="HTH_CROC1"/>
    <property type="match status" value="1"/>
</dbReference>
<organism evidence="3 4">
    <name type="scientific">Bradyrhizobium valentinum</name>
    <dbReference type="NCBI Taxonomy" id="1518501"/>
    <lineage>
        <taxon>Bacteria</taxon>
        <taxon>Pseudomonadati</taxon>
        <taxon>Pseudomonadota</taxon>
        <taxon>Alphaproteobacteria</taxon>
        <taxon>Hyphomicrobiales</taxon>
        <taxon>Nitrobacteraceae</taxon>
        <taxon>Bradyrhizobium</taxon>
    </lineage>
</organism>
<dbReference type="InterPro" id="IPR001387">
    <property type="entry name" value="Cro/C1-type_HTH"/>
</dbReference>
<keyword evidence="4" id="KW-1185">Reference proteome</keyword>
<dbReference type="Pfam" id="PF01381">
    <property type="entry name" value="HTH_3"/>
    <property type="match status" value="1"/>
</dbReference>
<evidence type="ECO:0000313" key="4">
    <source>
        <dbReference type="Proteomes" id="UP000051913"/>
    </source>
</evidence>
<dbReference type="GO" id="GO:0003677">
    <property type="term" value="F:DNA binding"/>
    <property type="evidence" value="ECO:0007669"/>
    <property type="project" value="UniProtKB-KW"/>
</dbReference>
<dbReference type="PANTHER" id="PTHR36924:SF1">
    <property type="entry name" value="ANTITOXIN HIGA-1"/>
    <property type="match status" value="1"/>
</dbReference>
<dbReference type="InterPro" id="IPR010982">
    <property type="entry name" value="Lambda_DNA-bd_dom_sf"/>
</dbReference>
<reference evidence="3 4" key="1">
    <citation type="submission" date="2014-03" db="EMBL/GenBank/DDBJ databases">
        <title>Bradyrhizobium valentinum sp. nov., isolated from effective nodules of Lupinus mariae-josephae, a lupine endemic of basic-lime soils in Eastern Spain.</title>
        <authorList>
            <person name="Duran D."/>
            <person name="Rey L."/>
            <person name="Navarro A."/>
            <person name="Busquets A."/>
            <person name="Imperial J."/>
            <person name="Ruiz-Argueso T."/>
        </authorList>
    </citation>
    <scope>NUCLEOTIDE SEQUENCE [LARGE SCALE GENOMIC DNA]</scope>
    <source>
        <strain evidence="3 4">LmjM3</strain>
    </source>
</reference>
<name>A0A0R3LR21_9BRAD</name>
<dbReference type="PANTHER" id="PTHR36924">
    <property type="entry name" value="ANTITOXIN HIGA-1"/>
    <property type="match status" value="1"/>
</dbReference>
<dbReference type="NCBIfam" id="TIGR02607">
    <property type="entry name" value="antidote_HigA"/>
    <property type="match status" value="1"/>
</dbReference>
<gene>
    <name evidence="3" type="ORF">CP49_40085</name>
</gene>